<feature type="compositionally biased region" description="Low complexity" evidence="1">
    <location>
        <begin position="67"/>
        <end position="78"/>
    </location>
</feature>
<dbReference type="RefSeq" id="WP_116013967.1">
    <property type="nucleotide sequence ID" value="NZ_QUOT01000001.1"/>
</dbReference>
<protein>
    <submittedName>
        <fullName evidence="2">Uncharacterized protein</fullName>
    </submittedName>
</protein>
<organism evidence="2 3">
    <name type="scientific">Thalassotalea euphylliae</name>
    <dbReference type="NCBI Taxonomy" id="1655234"/>
    <lineage>
        <taxon>Bacteria</taxon>
        <taxon>Pseudomonadati</taxon>
        <taxon>Pseudomonadota</taxon>
        <taxon>Gammaproteobacteria</taxon>
        <taxon>Alteromonadales</taxon>
        <taxon>Colwelliaceae</taxon>
        <taxon>Thalassotalea</taxon>
    </lineage>
</organism>
<comment type="caution">
    <text evidence="2">The sequence shown here is derived from an EMBL/GenBank/DDBJ whole genome shotgun (WGS) entry which is preliminary data.</text>
</comment>
<evidence type="ECO:0000313" key="2">
    <source>
        <dbReference type="EMBL" id="REL29902.1"/>
    </source>
</evidence>
<dbReference type="AlphaFoldDB" id="A0A3E0U1I9"/>
<feature type="compositionally biased region" description="Basic and acidic residues" evidence="1">
    <location>
        <begin position="97"/>
        <end position="106"/>
    </location>
</feature>
<proteinExistence type="predicted"/>
<evidence type="ECO:0000313" key="3">
    <source>
        <dbReference type="Proteomes" id="UP000256899"/>
    </source>
</evidence>
<feature type="region of interest" description="Disordered" evidence="1">
    <location>
        <begin position="97"/>
        <end position="125"/>
    </location>
</feature>
<name>A0A3E0U1I9_9GAMM</name>
<accession>A0A3E0U1I9</accession>
<sequence length="205" mass="23390">MEIYNTNTTIPLTRQSRAFATNQQRVSGNSDTDNGNQIEQIRRARNTERVDQNSPQNLPASQPPSAQPQSAQPQNQPQVRQNRLDYSEAAIAILEERTQRQSRQRDIGLQQDISRQQDLASERDAGLQRELDFEQEFNRQQDVNPQQGFNLQQRSRQQQDTSSGQFAGYDRPSAANRTAISAYQTVEGLEERDNLEQILGVDLYA</sequence>
<feature type="compositionally biased region" description="Low complexity" evidence="1">
    <location>
        <begin position="146"/>
        <end position="165"/>
    </location>
</feature>
<dbReference type="Proteomes" id="UP000256899">
    <property type="component" value="Unassembled WGS sequence"/>
</dbReference>
<feature type="region of interest" description="Disordered" evidence="1">
    <location>
        <begin position="138"/>
        <end position="176"/>
    </location>
</feature>
<feature type="region of interest" description="Disordered" evidence="1">
    <location>
        <begin position="45"/>
        <end position="81"/>
    </location>
</feature>
<keyword evidence="3" id="KW-1185">Reference proteome</keyword>
<dbReference type="EMBL" id="QUOT01000001">
    <property type="protein sequence ID" value="REL29902.1"/>
    <property type="molecule type" value="Genomic_DNA"/>
</dbReference>
<gene>
    <name evidence="2" type="ORF">DXX94_03830</name>
</gene>
<reference evidence="3" key="1">
    <citation type="submission" date="2018-08" db="EMBL/GenBank/DDBJ databases">
        <title>Thalassotalea euphylliae genome.</title>
        <authorList>
            <person name="Summers S."/>
            <person name="Rice S.A."/>
            <person name="Freckelton M.L."/>
            <person name="Nedved B.T."/>
            <person name="Hadfield M.G."/>
        </authorList>
    </citation>
    <scope>NUCLEOTIDE SEQUENCE [LARGE SCALE GENOMIC DNA]</scope>
    <source>
        <strain evidence="3">H3</strain>
    </source>
</reference>
<evidence type="ECO:0000256" key="1">
    <source>
        <dbReference type="SAM" id="MobiDB-lite"/>
    </source>
</evidence>